<dbReference type="EMBL" id="AP012201">
    <property type="protein sequence ID" value="BAK22277.1"/>
    <property type="molecule type" value="Genomic_DNA"/>
</dbReference>
<protein>
    <recommendedName>
        <fullName evidence="4">Transport protein</fullName>
    </recommendedName>
</protein>
<gene>
    <name evidence="2" type="ordered locus">MPTP_1886</name>
</gene>
<dbReference type="PANTHER" id="PTHR36111:SF2">
    <property type="entry name" value="INNER MEMBRANE PROTEIN"/>
    <property type="match status" value="1"/>
</dbReference>
<keyword evidence="1" id="KW-1133">Transmembrane helix</keyword>
<feature type="transmembrane region" description="Helical" evidence="1">
    <location>
        <begin position="64"/>
        <end position="83"/>
    </location>
</feature>
<feature type="transmembrane region" description="Helical" evidence="1">
    <location>
        <begin position="182"/>
        <end position="204"/>
    </location>
</feature>
<sequence>MLFGGLTGTVTDTGGIIIGALIGELFKKKLTIKYQDVLYTAIGFVAFGIGIETISQNIPKSNLPILFIINFIVGTIIGTRLGLQDKVDHLSTEDNAEIIQAIVTMLLLSCIGALPIVGSIMAATKNDFTFLFTNASLDFVLSLIFGASVGIRVIVAAPIIFCYQTIIFLLAKWMGDFFSSSLIVEISILGGFMVTASGLNLLNIKQFKTVNMLPSLFIPIIFFALKALFYW</sequence>
<dbReference type="RefSeq" id="WP_013774713.1">
    <property type="nucleotide sequence ID" value="NC_015517.1"/>
</dbReference>
<keyword evidence="2" id="KW-0614">Plasmid</keyword>
<dbReference type="Proteomes" id="UP000008456">
    <property type="component" value="Plasmid pMP1"/>
</dbReference>
<keyword evidence="3" id="KW-1185">Reference proteome</keyword>
<proteinExistence type="predicted"/>
<dbReference type="AlphaFoldDB" id="F3YCP9"/>
<evidence type="ECO:0000256" key="1">
    <source>
        <dbReference type="SAM" id="Phobius"/>
    </source>
</evidence>
<dbReference type="OrthoDB" id="9797976at2"/>
<accession>F3YCP9</accession>
<feature type="transmembrane region" description="Helical" evidence="1">
    <location>
        <begin position="38"/>
        <end position="58"/>
    </location>
</feature>
<dbReference type="HOGENOM" id="CLU_091659_0_1_9"/>
<evidence type="ECO:0000313" key="3">
    <source>
        <dbReference type="Proteomes" id="UP000008456"/>
    </source>
</evidence>
<dbReference type="KEGG" id="mps:MPTP_1886"/>
<feature type="transmembrane region" description="Helical" evidence="1">
    <location>
        <begin position="143"/>
        <end position="170"/>
    </location>
</feature>
<feature type="transmembrane region" description="Helical" evidence="1">
    <location>
        <begin position="6"/>
        <end position="26"/>
    </location>
</feature>
<feature type="transmembrane region" description="Helical" evidence="1">
    <location>
        <begin position="210"/>
        <end position="229"/>
    </location>
</feature>
<evidence type="ECO:0000313" key="2">
    <source>
        <dbReference type="EMBL" id="BAK22277.1"/>
    </source>
</evidence>
<dbReference type="InterPro" id="IPR007563">
    <property type="entry name" value="DUF554"/>
</dbReference>
<dbReference type="Pfam" id="PF04474">
    <property type="entry name" value="DUF554"/>
    <property type="match status" value="1"/>
</dbReference>
<organism evidence="2 3">
    <name type="scientific">Melissococcus plutonius (strain ATCC 35311 / DSM 29964 / CIP 104052 / LMG 20360 / NCIMB 702443)</name>
    <dbReference type="NCBI Taxonomy" id="940190"/>
    <lineage>
        <taxon>Bacteria</taxon>
        <taxon>Bacillati</taxon>
        <taxon>Bacillota</taxon>
        <taxon>Bacilli</taxon>
        <taxon>Lactobacillales</taxon>
        <taxon>Enterococcaceae</taxon>
        <taxon>Melissococcus</taxon>
    </lineage>
</organism>
<geneLocation type="plasmid" evidence="2 3">
    <name>pMP1</name>
</geneLocation>
<keyword evidence="1" id="KW-0812">Transmembrane</keyword>
<keyword evidence="1" id="KW-0472">Membrane</keyword>
<reference evidence="2 3" key="1">
    <citation type="journal article" date="2011" name="J. Bacteriol.">
        <title>Complete genome sequence of Melissococcus plutonius ATCC 35311.</title>
        <authorList>
            <person name="Okumura K."/>
            <person name="Arai R."/>
            <person name="Okura M."/>
            <person name="Kirikae T."/>
            <person name="Takamatsu D."/>
            <person name="Osaki M."/>
            <person name="Miyoshi-Akiyama T."/>
        </authorList>
    </citation>
    <scope>NUCLEOTIDE SEQUENCE [LARGE SCALE GENOMIC DNA]</scope>
    <source>
        <strain evidence="3">ATCC 35311 / CIP 104052 / LMG 20360 / NCIMB 702443</strain>
        <plasmid evidence="3">pMP1</plasmid>
    </source>
</reference>
<feature type="transmembrane region" description="Helical" evidence="1">
    <location>
        <begin position="103"/>
        <end position="123"/>
    </location>
</feature>
<reference key="2">
    <citation type="submission" date="2011-04" db="EMBL/GenBank/DDBJ databases">
        <title>Whole genome sequence of Melissococcus plutonius ATCC 35311.</title>
        <authorList>
            <person name="Okumura K."/>
            <person name="Arai R."/>
            <person name="Osaki M."/>
            <person name="Okura M."/>
            <person name="Kirikae T."/>
            <person name="Takamatsu D."/>
            <person name="Akiyama T."/>
        </authorList>
    </citation>
    <scope>NUCLEOTIDE SEQUENCE</scope>
    <source>
        <strain>ATCC 35311</strain>
    </source>
</reference>
<evidence type="ECO:0008006" key="4">
    <source>
        <dbReference type="Google" id="ProtNLM"/>
    </source>
</evidence>
<dbReference type="PANTHER" id="PTHR36111">
    <property type="entry name" value="INNER MEMBRANE PROTEIN-RELATED"/>
    <property type="match status" value="1"/>
</dbReference>
<name>F3YCP9_MELPT</name>